<accession>A0A2A6Z7M9</accession>
<name>A0A2A6Z7M9_9FIRM</name>
<reference evidence="1 2" key="1">
    <citation type="journal article" date="2017" name="Front. Microbiol.">
        <title>New Insights into the Diversity of the Genus Faecalibacterium.</title>
        <authorList>
            <person name="Benevides L."/>
            <person name="Burman S."/>
            <person name="Martin R."/>
            <person name="Robert V."/>
            <person name="Thomas M."/>
            <person name="Miquel S."/>
            <person name="Chain F."/>
            <person name="Sokol H."/>
            <person name="Bermudez-Humaran L.G."/>
            <person name="Morrison M."/>
            <person name="Langella P."/>
            <person name="Azevedo V.A."/>
            <person name="Chatel J.M."/>
            <person name="Soares S."/>
        </authorList>
    </citation>
    <scope>NUCLEOTIDE SEQUENCE [LARGE SCALE GENOMIC DNA]</scope>
    <source>
        <strain evidence="2">CNCM I-4540</strain>
    </source>
</reference>
<dbReference type="AlphaFoldDB" id="A0A2A6Z7M9"/>
<proteinExistence type="predicted"/>
<evidence type="ECO:0000313" key="1">
    <source>
        <dbReference type="EMBL" id="PDX57352.1"/>
    </source>
</evidence>
<gene>
    <name evidence="1" type="ORF">CGS46_12570</name>
</gene>
<sequence length="81" mass="9059">MKNVIFTYDTIQNGERGEACATILVDDAQAWALQAAFSGKDHTKAGYFLRERGIGFCWSCEHLRGRGYVENSIKSVKVEEA</sequence>
<organism evidence="1 2">
    <name type="scientific">Faecalibacterium langellae</name>
    <dbReference type="NCBI Taxonomy" id="3435293"/>
    <lineage>
        <taxon>Bacteria</taxon>
        <taxon>Bacillati</taxon>
        <taxon>Bacillota</taxon>
        <taxon>Clostridia</taxon>
        <taxon>Eubacteriales</taxon>
        <taxon>Oscillospiraceae</taxon>
        <taxon>Faecalibacterium</taxon>
    </lineage>
</organism>
<protein>
    <submittedName>
        <fullName evidence="1">Uncharacterized protein</fullName>
    </submittedName>
</protein>
<dbReference type="Proteomes" id="UP000220752">
    <property type="component" value="Unassembled WGS sequence"/>
</dbReference>
<dbReference type="EMBL" id="NMTQ01000037">
    <property type="protein sequence ID" value="PDX57352.1"/>
    <property type="molecule type" value="Genomic_DNA"/>
</dbReference>
<comment type="caution">
    <text evidence="1">The sequence shown here is derived from an EMBL/GenBank/DDBJ whole genome shotgun (WGS) entry which is preliminary data.</text>
</comment>
<evidence type="ECO:0000313" key="2">
    <source>
        <dbReference type="Proteomes" id="UP000220752"/>
    </source>
</evidence>
<keyword evidence="2" id="KW-1185">Reference proteome</keyword>